<accession>A0ABR2EUA7</accession>
<dbReference type="Proteomes" id="UP001472677">
    <property type="component" value="Unassembled WGS sequence"/>
</dbReference>
<evidence type="ECO:0000313" key="2">
    <source>
        <dbReference type="Proteomes" id="UP001472677"/>
    </source>
</evidence>
<comment type="caution">
    <text evidence="1">The sequence shown here is derived from an EMBL/GenBank/DDBJ whole genome shotgun (WGS) entry which is preliminary data.</text>
</comment>
<organism evidence="1 2">
    <name type="scientific">Hibiscus sabdariffa</name>
    <name type="common">roselle</name>
    <dbReference type="NCBI Taxonomy" id="183260"/>
    <lineage>
        <taxon>Eukaryota</taxon>
        <taxon>Viridiplantae</taxon>
        <taxon>Streptophyta</taxon>
        <taxon>Embryophyta</taxon>
        <taxon>Tracheophyta</taxon>
        <taxon>Spermatophyta</taxon>
        <taxon>Magnoliopsida</taxon>
        <taxon>eudicotyledons</taxon>
        <taxon>Gunneridae</taxon>
        <taxon>Pentapetalae</taxon>
        <taxon>rosids</taxon>
        <taxon>malvids</taxon>
        <taxon>Malvales</taxon>
        <taxon>Malvaceae</taxon>
        <taxon>Malvoideae</taxon>
        <taxon>Hibiscus</taxon>
    </lineage>
</organism>
<name>A0ABR2EUA7_9ROSI</name>
<evidence type="ECO:0000313" key="1">
    <source>
        <dbReference type="EMBL" id="KAK8564934.1"/>
    </source>
</evidence>
<keyword evidence="2" id="KW-1185">Reference proteome</keyword>
<sequence length="113" mass="12414">MDKRARCQGIVLEPADRVTDAGTHIEFADEVLMDVTGDMSGLDDAGEARVSSLVGNWSGTFPTIIFSDRVHNQIDRNMRNSVIVRILGRTIGFKAFLGQIHVIWKPLGGDTTD</sequence>
<reference evidence="1 2" key="1">
    <citation type="journal article" date="2024" name="G3 (Bethesda)">
        <title>Genome assembly of Hibiscus sabdariffa L. provides insights into metabolisms of medicinal natural products.</title>
        <authorList>
            <person name="Kim T."/>
        </authorList>
    </citation>
    <scope>NUCLEOTIDE SEQUENCE [LARGE SCALE GENOMIC DNA]</scope>
    <source>
        <strain evidence="1">TK-2024</strain>
        <tissue evidence="1">Old leaves</tissue>
    </source>
</reference>
<proteinExistence type="predicted"/>
<gene>
    <name evidence="1" type="ORF">V6N12_058511</name>
</gene>
<protein>
    <submittedName>
        <fullName evidence="1">Uncharacterized protein</fullName>
    </submittedName>
</protein>
<dbReference type="EMBL" id="JBBPBM010000010">
    <property type="protein sequence ID" value="KAK8564934.1"/>
    <property type="molecule type" value="Genomic_DNA"/>
</dbReference>